<dbReference type="VEuPathDB" id="FungiDB:RhiirA1_464570"/>
<comment type="caution">
    <text evidence="1">The sequence shown here is derived from an EMBL/GenBank/DDBJ whole genome shotgun (WGS) entry which is preliminary data.</text>
</comment>
<sequence>MLNNECFSALLFIVFKKKMDQPSVTYSINDTDNSSSYRIRNRRIQRQLRSNTFRLNPIIRQIRQLPTQNINNINSFENQFFNGASFP</sequence>
<dbReference type="AlphaFoldDB" id="A0A2N0RHS6"/>
<evidence type="ECO:0000313" key="1">
    <source>
        <dbReference type="EMBL" id="PKC62847.1"/>
    </source>
</evidence>
<organism evidence="1 2">
    <name type="scientific">Rhizophagus irregularis</name>
    <dbReference type="NCBI Taxonomy" id="588596"/>
    <lineage>
        <taxon>Eukaryota</taxon>
        <taxon>Fungi</taxon>
        <taxon>Fungi incertae sedis</taxon>
        <taxon>Mucoromycota</taxon>
        <taxon>Glomeromycotina</taxon>
        <taxon>Glomeromycetes</taxon>
        <taxon>Glomerales</taxon>
        <taxon>Glomeraceae</taxon>
        <taxon>Rhizophagus</taxon>
    </lineage>
</organism>
<dbReference type="EMBL" id="LLXH01000803">
    <property type="protein sequence ID" value="PKC62847.1"/>
    <property type="molecule type" value="Genomic_DNA"/>
</dbReference>
<reference evidence="1 2" key="1">
    <citation type="submission" date="2017-10" db="EMBL/GenBank/DDBJ databases">
        <title>Extensive intraspecific genome diversity in a model arbuscular mycorrhizal fungus.</title>
        <authorList>
            <person name="Chen E.C.H."/>
            <person name="Morin E."/>
            <person name="Baudet D."/>
            <person name="Noel J."/>
            <person name="Ndikumana S."/>
            <person name="Charron P."/>
            <person name="St-Onge C."/>
            <person name="Giorgi J."/>
            <person name="Grigoriev I.V."/>
            <person name="Roux C."/>
            <person name="Martin F.M."/>
            <person name="Corradi N."/>
        </authorList>
    </citation>
    <scope>NUCLEOTIDE SEQUENCE [LARGE SCALE GENOMIC DNA]</scope>
    <source>
        <strain evidence="1 2">A1</strain>
    </source>
</reference>
<evidence type="ECO:0000313" key="2">
    <source>
        <dbReference type="Proteomes" id="UP000232688"/>
    </source>
</evidence>
<dbReference type="Proteomes" id="UP000232688">
    <property type="component" value="Unassembled WGS sequence"/>
</dbReference>
<protein>
    <submittedName>
        <fullName evidence="1">Uncharacterized protein</fullName>
    </submittedName>
</protein>
<accession>A0A2N0RHS6</accession>
<name>A0A2N0RHS6_9GLOM</name>
<proteinExistence type="predicted"/>
<gene>
    <name evidence="1" type="ORF">RhiirA1_464570</name>
</gene>
<reference evidence="1 2" key="2">
    <citation type="submission" date="2017-10" db="EMBL/GenBank/DDBJ databases">
        <title>Genome analyses suggest a sexual origin of heterokaryosis in a supposedly ancient asexual fungus.</title>
        <authorList>
            <person name="Corradi N."/>
            <person name="Sedzielewska K."/>
            <person name="Noel J."/>
            <person name="Charron P."/>
            <person name="Farinelli L."/>
            <person name="Marton T."/>
            <person name="Kruger M."/>
            <person name="Pelin A."/>
            <person name="Brachmann A."/>
            <person name="Corradi N."/>
        </authorList>
    </citation>
    <scope>NUCLEOTIDE SEQUENCE [LARGE SCALE GENOMIC DNA]</scope>
    <source>
        <strain evidence="1 2">A1</strain>
    </source>
</reference>